<dbReference type="GO" id="GO:0046592">
    <property type="term" value="F:polyamine oxidase activity"/>
    <property type="evidence" value="ECO:0007669"/>
    <property type="project" value="TreeGrafter"/>
</dbReference>
<dbReference type="InterPro" id="IPR002937">
    <property type="entry name" value="Amino_oxidase"/>
</dbReference>
<dbReference type="SUPFAM" id="SSF54373">
    <property type="entry name" value="FAD-linked reductases, C-terminal domain"/>
    <property type="match status" value="1"/>
</dbReference>
<proteinExistence type="predicted"/>
<dbReference type="PANTHER" id="PTHR10742">
    <property type="entry name" value="FLAVIN MONOAMINE OXIDASE"/>
    <property type="match status" value="1"/>
</dbReference>
<dbReference type="Proteomes" id="UP000886998">
    <property type="component" value="Unassembled WGS sequence"/>
</dbReference>
<name>A0A8X6XE82_9ARAC</name>
<dbReference type="EMBL" id="BMAV01008400">
    <property type="protein sequence ID" value="GFY51980.1"/>
    <property type="molecule type" value="Genomic_DNA"/>
</dbReference>
<dbReference type="OrthoDB" id="2019015at2759"/>
<dbReference type="AlphaFoldDB" id="A0A8X6XE82"/>
<accession>A0A8X6XE82</accession>
<dbReference type="PANTHER" id="PTHR10742:SF416">
    <property type="entry name" value="SPERMINE OXIDASE"/>
    <property type="match status" value="1"/>
</dbReference>
<comment type="caution">
    <text evidence="2">The sequence shown here is derived from an EMBL/GenBank/DDBJ whole genome shotgun (WGS) entry which is preliminary data.</text>
</comment>
<organism evidence="2 3">
    <name type="scientific">Trichonephila inaurata madagascariensis</name>
    <dbReference type="NCBI Taxonomy" id="2747483"/>
    <lineage>
        <taxon>Eukaryota</taxon>
        <taxon>Metazoa</taxon>
        <taxon>Ecdysozoa</taxon>
        <taxon>Arthropoda</taxon>
        <taxon>Chelicerata</taxon>
        <taxon>Arachnida</taxon>
        <taxon>Araneae</taxon>
        <taxon>Araneomorphae</taxon>
        <taxon>Entelegynae</taxon>
        <taxon>Araneoidea</taxon>
        <taxon>Nephilidae</taxon>
        <taxon>Trichonephila</taxon>
        <taxon>Trichonephila inaurata</taxon>
    </lineage>
</organism>
<dbReference type="Gene3D" id="3.50.50.60">
    <property type="entry name" value="FAD/NAD(P)-binding domain"/>
    <property type="match status" value="1"/>
</dbReference>
<gene>
    <name evidence="2" type="primary">Smox</name>
    <name evidence="2" type="ORF">TNIN_460241</name>
</gene>
<dbReference type="InterPro" id="IPR050281">
    <property type="entry name" value="Flavin_monoamine_oxidase"/>
</dbReference>
<sequence length="471" mass="53535">MMQSDDSCVVGNDRIFEKRVIIIGAGISGLACGCSLKRLGFKNVKILEARSRIGGRIHGINLGSKYIEMGAQWIHGQTDNAIYKIAESKGLVNKEAFNYVDAMRNFTNFNNDEKIALVKLFDFLEDKVNNFSGNFSPSSLLTFVNEQFQIFLSQFGPCNVPDFLSEGFEWYCNVLRELNGCQNLSALSVNLLNNYKECEGNPVVEVKNGLSSLLNVFLEVLNPDWILKNKLVTKIDWSDFKVEFNEQNFECESSLKHAKVSKEIRIICQDGEIFRADHVVITIPLGCLKKYSESLFIPSLCNNKQKAIHCLGFGAINKVYLEFEEIFWESNDVFNVLWQKVYDDEFLKEASGKPYTYCWLKYVGRFAYTPNHPNLLCAWVTGEGAVLMESLSDNEIVGDCVKLLRLIFGKEIPVPGRIYRSSWMSDPLSCGSYSYLSVDCEKENVTNLDLAEPEYTDLPCSKVRLHKDNKY</sequence>
<feature type="domain" description="Amine oxidase" evidence="1">
    <location>
        <begin position="27"/>
        <end position="438"/>
    </location>
</feature>
<evidence type="ECO:0000313" key="3">
    <source>
        <dbReference type="Proteomes" id="UP000886998"/>
    </source>
</evidence>
<dbReference type="Pfam" id="PF01593">
    <property type="entry name" value="Amino_oxidase"/>
    <property type="match status" value="1"/>
</dbReference>
<evidence type="ECO:0000259" key="1">
    <source>
        <dbReference type="Pfam" id="PF01593"/>
    </source>
</evidence>
<evidence type="ECO:0000313" key="2">
    <source>
        <dbReference type="EMBL" id="GFY51980.1"/>
    </source>
</evidence>
<keyword evidence="3" id="KW-1185">Reference proteome</keyword>
<reference evidence="2" key="1">
    <citation type="submission" date="2020-08" db="EMBL/GenBank/DDBJ databases">
        <title>Multicomponent nature underlies the extraordinary mechanical properties of spider dragline silk.</title>
        <authorList>
            <person name="Kono N."/>
            <person name="Nakamura H."/>
            <person name="Mori M."/>
            <person name="Yoshida Y."/>
            <person name="Ohtoshi R."/>
            <person name="Malay A.D."/>
            <person name="Moran D.A.P."/>
            <person name="Tomita M."/>
            <person name="Numata K."/>
            <person name="Arakawa K."/>
        </authorList>
    </citation>
    <scope>NUCLEOTIDE SEQUENCE</scope>
</reference>
<dbReference type="Gene3D" id="3.90.660.10">
    <property type="match status" value="1"/>
</dbReference>
<protein>
    <submittedName>
        <fullName evidence="2">Spermine oxidase</fullName>
    </submittedName>
</protein>
<dbReference type="InterPro" id="IPR036188">
    <property type="entry name" value="FAD/NAD-bd_sf"/>
</dbReference>
<dbReference type="SUPFAM" id="SSF51905">
    <property type="entry name" value="FAD/NAD(P)-binding domain"/>
    <property type="match status" value="1"/>
</dbReference>